<sequence>MSINYGTKYLLSINHKIDMEKIEQLDVFNVFRKPKENCVEQDISSLILLNKNKTLSGYLDSCEKIIDGPNALDYFKDIYEEILPESIDLLKLTYNQKRIISINDYCVNDLYNKYQFFPKELSLSLIENSYIYLLDIEHSNSDTIVEDTFDVLNTVLEDDNSVYTILSQKNYCY</sequence>
<dbReference type="AlphaFoldDB" id="A0A378NTI2"/>
<organism evidence="1 2">
    <name type="scientific">Megamonas hypermegale</name>
    <dbReference type="NCBI Taxonomy" id="158847"/>
    <lineage>
        <taxon>Bacteria</taxon>
        <taxon>Bacillati</taxon>
        <taxon>Bacillota</taxon>
        <taxon>Negativicutes</taxon>
        <taxon>Selenomonadales</taxon>
        <taxon>Selenomonadaceae</taxon>
        <taxon>Megamonas</taxon>
    </lineage>
</organism>
<name>A0A378NTI2_9FIRM</name>
<dbReference type="RefSeq" id="WP_115151538.1">
    <property type="nucleotide sequence ID" value="NZ_UGPP01000001.1"/>
</dbReference>
<accession>A0A378NTI2</accession>
<proteinExistence type="predicted"/>
<gene>
    <name evidence="1" type="ORF">NCTC10571_01323</name>
</gene>
<reference evidence="1 2" key="1">
    <citation type="submission" date="2018-06" db="EMBL/GenBank/DDBJ databases">
        <authorList>
            <consortium name="Pathogen Informatics"/>
            <person name="Doyle S."/>
        </authorList>
    </citation>
    <scope>NUCLEOTIDE SEQUENCE [LARGE SCALE GENOMIC DNA]</scope>
    <source>
        <strain evidence="1 2">NCTC10571</strain>
    </source>
</reference>
<evidence type="ECO:0000313" key="1">
    <source>
        <dbReference type="EMBL" id="STY71167.1"/>
    </source>
</evidence>
<evidence type="ECO:0000313" key="2">
    <source>
        <dbReference type="Proteomes" id="UP000255234"/>
    </source>
</evidence>
<dbReference type="Proteomes" id="UP000255234">
    <property type="component" value="Unassembled WGS sequence"/>
</dbReference>
<protein>
    <submittedName>
        <fullName evidence="1">Uncharacterized protein</fullName>
    </submittedName>
</protein>
<dbReference type="EMBL" id="UGPP01000001">
    <property type="protein sequence ID" value="STY71167.1"/>
    <property type="molecule type" value="Genomic_DNA"/>
</dbReference>